<dbReference type="RefSeq" id="WP_238121397.1">
    <property type="nucleotide sequence ID" value="NZ_JAHBRY010000001.1"/>
</dbReference>
<dbReference type="Proteomes" id="UP000248021">
    <property type="component" value="Unassembled WGS sequence"/>
</dbReference>
<dbReference type="InterPro" id="IPR047700">
    <property type="entry name" value="NrtS-like"/>
</dbReference>
<evidence type="ECO:0000313" key="1">
    <source>
        <dbReference type="EMBL" id="PXW64329.1"/>
    </source>
</evidence>
<accession>A0A2V3UGV0</accession>
<dbReference type="EMBL" id="QJJK01000001">
    <property type="protein sequence ID" value="PXW64329.1"/>
    <property type="molecule type" value="Genomic_DNA"/>
</dbReference>
<name>A0A2V3UGV0_9HYPH</name>
<reference evidence="1 2" key="1">
    <citation type="submission" date="2018-05" db="EMBL/GenBank/DDBJ databases">
        <title>Genomic Encyclopedia of Type Strains, Phase IV (KMG-IV): sequencing the most valuable type-strain genomes for metagenomic binning, comparative biology and taxonomic classification.</title>
        <authorList>
            <person name="Goeker M."/>
        </authorList>
    </citation>
    <scope>NUCLEOTIDE SEQUENCE [LARGE SCALE GENOMIC DNA]</scope>
    <source>
        <strain evidence="1 2">DSM 6462</strain>
    </source>
</reference>
<keyword evidence="2" id="KW-1185">Reference proteome</keyword>
<sequence>MKTTTDATATMCEGPDCAGNPDANAIGVTCPISSRGEKSGTSMIRRFLSYATQSGIPRRSFLVAVVVGTILNLINQGDAAVGGGSVNWTKIGLTFLVPYCVATYGAVSYRLRQERETRPSPSVSSEQP</sequence>
<gene>
    <name evidence="1" type="ORF">C7450_10184</name>
</gene>
<organism evidence="1 2">
    <name type="scientific">Chelatococcus asaccharovorans</name>
    <dbReference type="NCBI Taxonomy" id="28210"/>
    <lineage>
        <taxon>Bacteria</taxon>
        <taxon>Pseudomonadati</taxon>
        <taxon>Pseudomonadota</taxon>
        <taxon>Alphaproteobacteria</taxon>
        <taxon>Hyphomicrobiales</taxon>
        <taxon>Chelatococcaceae</taxon>
        <taxon>Chelatococcus</taxon>
    </lineage>
</organism>
<protein>
    <submittedName>
        <fullName evidence="1">Uncharacterized protein</fullName>
    </submittedName>
</protein>
<comment type="caution">
    <text evidence="1">The sequence shown here is derived from an EMBL/GenBank/DDBJ whole genome shotgun (WGS) entry which is preliminary data.</text>
</comment>
<dbReference type="AlphaFoldDB" id="A0A2V3UGV0"/>
<evidence type="ECO:0000313" key="2">
    <source>
        <dbReference type="Proteomes" id="UP000248021"/>
    </source>
</evidence>
<proteinExistence type="predicted"/>
<dbReference type="NCBIfam" id="NF038050">
    <property type="entry name" value="NrtS"/>
    <property type="match status" value="1"/>
</dbReference>